<keyword evidence="1" id="KW-0472">Membrane</keyword>
<reference evidence="2 3" key="1">
    <citation type="submission" date="2013-06" db="EMBL/GenBank/DDBJ databases">
        <authorList>
            <person name="Weinstock G."/>
            <person name="Sodergren E."/>
            <person name="Clifton S."/>
            <person name="Fulton L."/>
            <person name="Fulton B."/>
            <person name="Courtney L."/>
            <person name="Fronick C."/>
            <person name="Harrison M."/>
            <person name="Strong C."/>
            <person name="Farmer C."/>
            <person name="Delahaunty K."/>
            <person name="Markovic C."/>
            <person name="Hall O."/>
            <person name="Minx P."/>
            <person name="Tomlinson C."/>
            <person name="Mitreva M."/>
            <person name="Nelson J."/>
            <person name="Hou S."/>
            <person name="Wollam A."/>
            <person name="Pepin K.H."/>
            <person name="Johnson M."/>
            <person name="Bhonagiri V."/>
            <person name="Nash W.E."/>
            <person name="Warren W."/>
            <person name="Chinwalla A."/>
            <person name="Mardis E.R."/>
            <person name="Wilson R.K."/>
        </authorList>
    </citation>
    <scope>NUCLEOTIDE SEQUENCE [LARGE SCALE GENOMIC DNA]</scope>
    <source>
        <strain evidence="2 3">ATCC 51271</strain>
    </source>
</reference>
<dbReference type="EMBL" id="ACIL03000005">
    <property type="protein sequence ID" value="ESL04327.1"/>
    <property type="molecule type" value="Genomic_DNA"/>
</dbReference>
<protein>
    <recommendedName>
        <fullName evidence="4">SGNH hydrolase-type esterase domain-containing protein</fullName>
    </recommendedName>
</protein>
<dbReference type="Proteomes" id="UP000018227">
    <property type="component" value="Unassembled WGS sequence"/>
</dbReference>
<evidence type="ECO:0000256" key="1">
    <source>
        <dbReference type="SAM" id="Phobius"/>
    </source>
</evidence>
<keyword evidence="1" id="KW-1133">Transmembrane helix</keyword>
<evidence type="ECO:0008006" key="4">
    <source>
        <dbReference type="Google" id="ProtNLM"/>
    </source>
</evidence>
<dbReference type="InterPro" id="IPR036514">
    <property type="entry name" value="SGNH_hydro_sf"/>
</dbReference>
<organism evidence="2 3">
    <name type="scientific">Catonella morbi ATCC 51271</name>
    <dbReference type="NCBI Taxonomy" id="592026"/>
    <lineage>
        <taxon>Bacteria</taxon>
        <taxon>Bacillati</taxon>
        <taxon>Bacillota</taxon>
        <taxon>Clostridia</taxon>
        <taxon>Lachnospirales</taxon>
        <taxon>Lachnospiraceae</taxon>
        <taxon>Catonella</taxon>
    </lineage>
</organism>
<dbReference type="STRING" id="592026.GCWU0000282_000677"/>
<feature type="transmembrane region" description="Helical" evidence="1">
    <location>
        <begin position="12"/>
        <end position="30"/>
    </location>
</feature>
<keyword evidence="1" id="KW-0812">Transmembrane</keyword>
<proteinExistence type="predicted"/>
<sequence>MDDNKRYKLFKLILIFTILNVFGIFLYENIYEKGLFRKRPEFYVESIKSEPSKTEISKKTGSSILKGEGEQTEVTRDEKSVVRKILFIGDSNVYLMSQNDEYYKSKYKNTIYWLAESGVTTEFIDENLKVSFGKLNSNYAKNSLSKAKDISLLDEISGKEITDIVVFLGVNSLEESYAKSLCDKLIKLKELSKAEVYYVSVLPYVNKARYKINSVDIVKFNNAMKKILTLSKINYVDAYGLLTETDEYKSETTDGIHYSSIIYDKIFEKIMAGLVQNN</sequence>
<comment type="caution">
    <text evidence="2">The sequence shown here is derived from an EMBL/GenBank/DDBJ whole genome shotgun (WGS) entry which is preliminary data.</text>
</comment>
<keyword evidence="3" id="KW-1185">Reference proteome</keyword>
<dbReference type="Gene3D" id="3.40.50.1110">
    <property type="entry name" value="SGNH hydrolase"/>
    <property type="match status" value="1"/>
</dbReference>
<evidence type="ECO:0000313" key="2">
    <source>
        <dbReference type="EMBL" id="ESL04327.1"/>
    </source>
</evidence>
<dbReference type="HOGENOM" id="CLU_999998_0_0_9"/>
<dbReference type="SUPFAM" id="SSF52266">
    <property type="entry name" value="SGNH hydrolase"/>
    <property type="match status" value="1"/>
</dbReference>
<accession>V2Y896</accession>
<dbReference type="RefSeq" id="WP_023353567.1">
    <property type="nucleotide sequence ID" value="NZ_KI535366.1"/>
</dbReference>
<gene>
    <name evidence="2" type="ORF">GCWU0000282_000677</name>
</gene>
<evidence type="ECO:0000313" key="3">
    <source>
        <dbReference type="Proteomes" id="UP000018227"/>
    </source>
</evidence>
<dbReference type="AlphaFoldDB" id="V2Y896"/>
<name>V2Y896_9FIRM</name>